<keyword evidence="4" id="KW-0659">Purine metabolism</keyword>
<evidence type="ECO:0000256" key="6">
    <source>
        <dbReference type="ARBA" id="ARBA00023239"/>
    </source>
</evidence>
<dbReference type="InterPro" id="IPR017580">
    <property type="entry name" value="OHCU_decarboxylase-1"/>
</dbReference>
<dbReference type="EC" id="4.1.1.97" evidence="3"/>
<dbReference type="InterPro" id="IPR018020">
    <property type="entry name" value="OHCU_decarboxylase"/>
</dbReference>
<dbReference type="NCBIfam" id="TIGR03164">
    <property type="entry name" value="UHCUDC"/>
    <property type="match status" value="1"/>
</dbReference>
<dbReference type="GO" id="GO:0019628">
    <property type="term" value="P:urate catabolic process"/>
    <property type="evidence" value="ECO:0007669"/>
    <property type="project" value="UniProtKB-UniPathway"/>
</dbReference>
<comment type="pathway">
    <text evidence="2">Purine metabolism; urate degradation; (S)-allantoin from urate: step 3/3.</text>
</comment>
<evidence type="ECO:0000256" key="5">
    <source>
        <dbReference type="ARBA" id="ARBA00022793"/>
    </source>
</evidence>
<comment type="catalytic activity">
    <reaction evidence="1">
        <text>5-hydroxy-2-oxo-4-ureido-2,5-dihydro-1H-imidazole-5-carboxylate + H(+) = (S)-allantoin + CO2</text>
        <dbReference type="Rhea" id="RHEA:26301"/>
        <dbReference type="ChEBI" id="CHEBI:15378"/>
        <dbReference type="ChEBI" id="CHEBI:15678"/>
        <dbReference type="ChEBI" id="CHEBI:16526"/>
        <dbReference type="ChEBI" id="CHEBI:58639"/>
        <dbReference type="EC" id="4.1.1.97"/>
    </reaction>
</comment>
<feature type="domain" description="Oxo-4-hydroxy-4-carboxy-5-ureidoimidazoline decarboxylase" evidence="7">
    <location>
        <begin position="12"/>
        <end position="157"/>
    </location>
</feature>
<evidence type="ECO:0000256" key="3">
    <source>
        <dbReference type="ARBA" id="ARBA00012257"/>
    </source>
</evidence>
<evidence type="ECO:0000256" key="4">
    <source>
        <dbReference type="ARBA" id="ARBA00022631"/>
    </source>
</evidence>
<keyword evidence="5" id="KW-0210">Decarboxylase</keyword>
<evidence type="ECO:0000256" key="2">
    <source>
        <dbReference type="ARBA" id="ARBA00004754"/>
    </source>
</evidence>
<dbReference type="SUPFAM" id="SSF158694">
    <property type="entry name" value="UraD-Like"/>
    <property type="match status" value="1"/>
</dbReference>
<proteinExistence type="predicted"/>
<dbReference type="GO" id="GO:0051997">
    <property type="term" value="F:2-oxo-4-hydroxy-4-carboxy-5-ureidoimidazoline decarboxylase activity"/>
    <property type="evidence" value="ECO:0007669"/>
    <property type="project" value="UniProtKB-EC"/>
</dbReference>
<dbReference type="InterPro" id="IPR036778">
    <property type="entry name" value="OHCU_decarboxylase_sf"/>
</dbReference>
<organism evidence="8">
    <name type="scientific">hydrothermal vent metagenome</name>
    <dbReference type="NCBI Taxonomy" id="652676"/>
    <lineage>
        <taxon>unclassified sequences</taxon>
        <taxon>metagenomes</taxon>
        <taxon>ecological metagenomes</taxon>
    </lineage>
</organism>
<evidence type="ECO:0000256" key="1">
    <source>
        <dbReference type="ARBA" id="ARBA00001163"/>
    </source>
</evidence>
<dbReference type="UniPathway" id="UPA00394">
    <property type="reaction ID" value="UER00652"/>
</dbReference>
<keyword evidence="6 8" id="KW-0456">Lyase</keyword>
<dbReference type="GO" id="GO:0006144">
    <property type="term" value="P:purine nucleobase metabolic process"/>
    <property type="evidence" value="ECO:0007669"/>
    <property type="project" value="UniProtKB-KW"/>
</dbReference>
<dbReference type="GO" id="GO:0000255">
    <property type="term" value="P:allantoin metabolic process"/>
    <property type="evidence" value="ECO:0007669"/>
    <property type="project" value="InterPro"/>
</dbReference>
<accession>A0A3B0SNI5</accession>
<evidence type="ECO:0000259" key="7">
    <source>
        <dbReference type="Pfam" id="PF09349"/>
    </source>
</evidence>
<dbReference type="EMBL" id="UOEC01000151">
    <property type="protein sequence ID" value="VAV98003.1"/>
    <property type="molecule type" value="Genomic_DNA"/>
</dbReference>
<dbReference type="GO" id="GO:0005777">
    <property type="term" value="C:peroxisome"/>
    <property type="evidence" value="ECO:0007669"/>
    <property type="project" value="TreeGrafter"/>
</dbReference>
<dbReference type="PANTHER" id="PTHR43466:SF1">
    <property type="entry name" value="2-OXO-4-HYDROXY-4-CARBOXY-5-UREIDOIMIDAZOLINE DECARBOXYLASE-RELATED"/>
    <property type="match status" value="1"/>
</dbReference>
<name>A0A3B0SNI5_9ZZZZ</name>
<dbReference type="Pfam" id="PF09349">
    <property type="entry name" value="OHCU_decarbox"/>
    <property type="match status" value="1"/>
</dbReference>
<dbReference type="AlphaFoldDB" id="A0A3B0SNI5"/>
<reference evidence="8" key="1">
    <citation type="submission" date="2018-06" db="EMBL/GenBank/DDBJ databases">
        <authorList>
            <person name="Zhirakovskaya E."/>
        </authorList>
    </citation>
    <scope>NUCLEOTIDE SEQUENCE</scope>
</reference>
<protein>
    <recommendedName>
        <fullName evidence="3">2-oxo-4-hydroxy-4-carboxy-5-ureidoimidazoline decarboxylase</fullName>
        <ecNumber evidence="3">4.1.1.97</ecNumber>
    </recommendedName>
</protein>
<evidence type="ECO:0000313" key="8">
    <source>
        <dbReference type="EMBL" id="VAV98003.1"/>
    </source>
</evidence>
<dbReference type="Gene3D" id="1.10.3330.10">
    <property type="entry name" value="Oxo-4-hydroxy-4-carboxy-5-ureidoimidazoline decarboxylase"/>
    <property type="match status" value="1"/>
</dbReference>
<sequence length="163" mass="18304">MIDIETINALPDLVTDFGDIAEHAPWVAELASQERPFSDRQAMIKAFQNAILTADKALQLSLVRAHPDLAGKAKLTKDSQFEQEGAGLDTLTKHELARFTRLNDSYKSRFGFPFIFAVKGADKFDILESFEQRINNDSASEFAMALEMVCRIVSFRLHDKVVP</sequence>
<dbReference type="PANTHER" id="PTHR43466">
    <property type="entry name" value="2-OXO-4-HYDROXY-4-CARBOXY-5-UREIDOIMIDAZOLINE DECARBOXYLASE-RELATED"/>
    <property type="match status" value="1"/>
</dbReference>
<gene>
    <name evidence="8" type="ORF">MNBD_ALPHA08-70</name>
</gene>